<dbReference type="EMBL" id="JBHULR010000003">
    <property type="protein sequence ID" value="MFD2547669.1"/>
    <property type="molecule type" value="Genomic_DNA"/>
</dbReference>
<comment type="caution">
    <text evidence="1">The sequence shown here is derived from an EMBL/GenBank/DDBJ whole genome shotgun (WGS) entry which is preliminary data.</text>
</comment>
<evidence type="ECO:0000313" key="1">
    <source>
        <dbReference type="EMBL" id="MFD2547669.1"/>
    </source>
</evidence>
<sequence>MTLEERLQLYNKYYGFEENPDHFGFNFDPKRITIRNEALRTRNKELYETYLRERYPEDADVELEKFDEVHANIRKVSGEEAQIFFKRHMINNVQSDINPRDPDAIFTPSIVAGEEEMDAGQEDEGHILFNWMPEWLADRDEVWVDPTDIKMSMWQKPEHRKG</sequence>
<gene>
    <name evidence="1" type="ORF">ACFSR5_08435</name>
</gene>
<organism evidence="1 2">
    <name type="scientific">Sphingobacterium suaedae</name>
    <dbReference type="NCBI Taxonomy" id="1686402"/>
    <lineage>
        <taxon>Bacteria</taxon>
        <taxon>Pseudomonadati</taxon>
        <taxon>Bacteroidota</taxon>
        <taxon>Sphingobacteriia</taxon>
        <taxon>Sphingobacteriales</taxon>
        <taxon>Sphingobacteriaceae</taxon>
        <taxon>Sphingobacterium</taxon>
    </lineage>
</organism>
<evidence type="ECO:0000313" key="2">
    <source>
        <dbReference type="Proteomes" id="UP001597545"/>
    </source>
</evidence>
<proteinExistence type="predicted"/>
<keyword evidence="2" id="KW-1185">Reference proteome</keyword>
<name>A0ABW5KGD5_9SPHI</name>
<dbReference type="Proteomes" id="UP001597545">
    <property type="component" value="Unassembled WGS sequence"/>
</dbReference>
<protein>
    <submittedName>
        <fullName evidence="1">Uncharacterized protein</fullName>
    </submittedName>
</protein>
<reference evidence="2" key="1">
    <citation type="journal article" date="2019" name="Int. J. Syst. Evol. Microbiol.">
        <title>The Global Catalogue of Microorganisms (GCM) 10K type strain sequencing project: providing services to taxonomists for standard genome sequencing and annotation.</title>
        <authorList>
            <consortium name="The Broad Institute Genomics Platform"/>
            <consortium name="The Broad Institute Genome Sequencing Center for Infectious Disease"/>
            <person name="Wu L."/>
            <person name="Ma J."/>
        </authorList>
    </citation>
    <scope>NUCLEOTIDE SEQUENCE [LARGE SCALE GENOMIC DNA]</scope>
    <source>
        <strain evidence="2">KCTC 42662</strain>
    </source>
</reference>
<dbReference type="RefSeq" id="WP_380902646.1">
    <property type="nucleotide sequence ID" value="NZ_JBHUEG010000007.1"/>
</dbReference>
<accession>A0ABW5KGD5</accession>